<proteinExistence type="predicted"/>
<dbReference type="GO" id="GO:0005524">
    <property type="term" value="F:ATP binding"/>
    <property type="evidence" value="ECO:0007669"/>
    <property type="project" value="TreeGrafter"/>
</dbReference>
<dbReference type="GO" id="GO:0005829">
    <property type="term" value="C:cytosol"/>
    <property type="evidence" value="ECO:0007669"/>
    <property type="project" value="TreeGrafter"/>
</dbReference>
<dbReference type="RefSeq" id="WP_350275973.1">
    <property type="nucleotide sequence ID" value="NZ_CP158165.1"/>
</dbReference>
<dbReference type="SUPFAM" id="SSF52540">
    <property type="entry name" value="P-loop containing nucleoside triphosphate hydrolases"/>
    <property type="match status" value="1"/>
</dbReference>
<evidence type="ECO:0000256" key="1">
    <source>
        <dbReference type="SAM" id="MobiDB-lite"/>
    </source>
</evidence>
<evidence type="ECO:0008006" key="3">
    <source>
        <dbReference type="Google" id="ProtNLM"/>
    </source>
</evidence>
<dbReference type="AlphaFoldDB" id="A0AAU7T8Z0"/>
<feature type="region of interest" description="Disordered" evidence="1">
    <location>
        <begin position="1"/>
        <end position="80"/>
    </location>
</feature>
<name>A0AAU7T8Z0_9ACTN</name>
<dbReference type="Gene3D" id="3.40.50.300">
    <property type="entry name" value="P-loop containing nucleotide triphosphate hydrolases"/>
    <property type="match status" value="1"/>
</dbReference>
<dbReference type="GO" id="GO:0009898">
    <property type="term" value="C:cytoplasmic side of plasma membrane"/>
    <property type="evidence" value="ECO:0007669"/>
    <property type="project" value="TreeGrafter"/>
</dbReference>
<organism evidence="2">
    <name type="scientific">Kribbella sp. HUAS MG21</name>
    <dbReference type="NCBI Taxonomy" id="3160966"/>
    <lineage>
        <taxon>Bacteria</taxon>
        <taxon>Bacillati</taxon>
        <taxon>Actinomycetota</taxon>
        <taxon>Actinomycetes</taxon>
        <taxon>Propionibacteriales</taxon>
        <taxon>Kribbellaceae</taxon>
        <taxon>Kribbella</taxon>
    </lineage>
</organism>
<dbReference type="EMBL" id="CP158165">
    <property type="protein sequence ID" value="XBV23136.1"/>
    <property type="molecule type" value="Genomic_DNA"/>
</dbReference>
<protein>
    <recommendedName>
        <fullName evidence="3">MinD-like ATPase involved in chromosome partitioning or flagellar assembly</fullName>
    </recommendedName>
</protein>
<dbReference type="InterPro" id="IPR050625">
    <property type="entry name" value="ParA/MinD_ATPase"/>
</dbReference>
<reference evidence="2" key="1">
    <citation type="submission" date="2024-06" db="EMBL/GenBank/DDBJ databases">
        <title>Kribbella sp. strain HUAS MG21 genome sequences.</title>
        <authorList>
            <person name="Mo P."/>
        </authorList>
    </citation>
    <scope>NUCLEOTIDE SEQUENCE</scope>
    <source>
        <strain evidence="2">HUAS MG21</strain>
    </source>
</reference>
<sequence length="339" mass="35729">MTDPDWQSDMLRRMSAGQPPADEPAHTDDAPPAPAPPPAPPAAPPAAQPVAPAQPPYPAQAYQQYQQPPPPPGRDRPAEDDGASVFERLRRVASDAAYVIGGSGRLQRDVELIATCRRPIAIARRIGVTSPVIDGGTSTVTALLATMLAAQRADRVVAVDVDPAGAELSRRLELTLGAGAIEGVSLVRSDPTVSALRSMLAAVQSEGARDVGLALVDCPGTMFDEIATEMANTGHCTVLVVPSAQHIASHCLQQLDQLTPAGQDVLLSRGVVVITLVENDDPDTTRWLADAFRQRGLEPVVLPYDPHVAGAWPLHSSELETATRRAVLELAARVVGIVS</sequence>
<gene>
    <name evidence="2" type="ORF">ABN611_31775</name>
</gene>
<dbReference type="InterPro" id="IPR027417">
    <property type="entry name" value="P-loop_NTPase"/>
</dbReference>
<evidence type="ECO:0000313" key="2">
    <source>
        <dbReference type="EMBL" id="XBV23136.1"/>
    </source>
</evidence>
<feature type="compositionally biased region" description="Pro residues" evidence="1">
    <location>
        <begin position="31"/>
        <end position="58"/>
    </location>
</feature>
<dbReference type="PANTHER" id="PTHR43384">
    <property type="entry name" value="SEPTUM SITE-DETERMINING PROTEIN MIND HOMOLOG, CHLOROPLASTIC-RELATED"/>
    <property type="match status" value="1"/>
</dbReference>
<dbReference type="PANTHER" id="PTHR43384:SF14">
    <property type="entry name" value="ESX-1 SECRETION-ASSOCIATED PROTEIN ESPI"/>
    <property type="match status" value="1"/>
</dbReference>
<dbReference type="GO" id="GO:0051782">
    <property type="term" value="P:negative regulation of cell division"/>
    <property type="evidence" value="ECO:0007669"/>
    <property type="project" value="TreeGrafter"/>
</dbReference>
<dbReference type="GO" id="GO:0016887">
    <property type="term" value="F:ATP hydrolysis activity"/>
    <property type="evidence" value="ECO:0007669"/>
    <property type="project" value="TreeGrafter"/>
</dbReference>
<accession>A0AAU7T8Z0</accession>